<comment type="caution">
    <text evidence="4">The sequence shown here is derived from an EMBL/GenBank/DDBJ whole genome shotgun (WGS) entry which is preliminary data.</text>
</comment>
<feature type="domain" description="RRM" evidence="3">
    <location>
        <begin position="13"/>
        <end position="89"/>
    </location>
</feature>
<dbReference type="FunFam" id="3.30.70.330:FF:000566">
    <property type="entry name" value="Uncharacterized protein"/>
    <property type="match status" value="1"/>
</dbReference>
<evidence type="ECO:0000313" key="4">
    <source>
        <dbReference type="EMBL" id="CAD8084988.1"/>
    </source>
</evidence>
<protein>
    <recommendedName>
        <fullName evidence="3">RRM domain-containing protein</fullName>
    </recommendedName>
</protein>
<dbReference type="InterPro" id="IPR000504">
    <property type="entry name" value="RRM_dom"/>
</dbReference>
<evidence type="ECO:0000256" key="2">
    <source>
        <dbReference type="PROSITE-ProRule" id="PRU00176"/>
    </source>
</evidence>
<dbReference type="Proteomes" id="UP000688137">
    <property type="component" value="Unassembled WGS sequence"/>
</dbReference>
<dbReference type="PANTHER" id="PTHR23189">
    <property type="entry name" value="RNA RECOGNITION MOTIF-CONTAINING"/>
    <property type="match status" value="1"/>
</dbReference>
<reference evidence="4" key="1">
    <citation type="submission" date="2021-01" db="EMBL/GenBank/DDBJ databases">
        <authorList>
            <consortium name="Genoscope - CEA"/>
            <person name="William W."/>
        </authorList>
    </citation>
    <scope>NUCLEOTIDE SEQUENCE</scope>
</reference>
<dbReference type="SMART" id="SM00360">
    <property type="entry name" value="RRM"/>
    <property type="match status" value="2"/>
</dbReference>
<name>A0A8S1MXA3_PARPR</name>
<proteinExistence type="predicted"/>
<dbReference type="GO" id="GO:0003723">
    <property type="term" value="F:RNA binding"/>
    <property type="evidence" value="ECO:0007669"/>
    <property type="project" value="UniProtKB-UniRule"/>
</dbReference>
<keyword evidence="1 2" id="KW-0694">RNA-binding</keyword>
<dbReference type="Pfam" id="PF00076">
    <property type="entry name" value="RRM_1"/>
    <property type="match status" value="1"/>
</dbReference>
<evidence type="ECO:0000256" key="1">
    <source>
        <dbReference type="ARBA" id="ARBA00022884"/>
    </source>
</evidence>
<gene>
    <name evidence="4" type="ORF">PPRIM_AZ9-3.1.T0730089</name>
</gene>
<dbReference type="OMA" id="FNNSRDP"/>
<dbReference type="Pfam" id="PF13893">
    <property type="entry name" value="RRM_5"/>
    <property type="match status" value="1"/>
</dbReference>
<dbReference type="EMBL" id="CAJJDM010000076">
    <property type="protein sequence ID" value="CAD8084988.1"/>
    <property type="molecule type" value="Genomic_DNA"/>
</dbReference>
<organism evidence="4 5">
    <name type="scientific">Paramecium primaurelia</name>
    <dbReference type="NCBI Taxonomy" id="5886"/>
    <lineage>
        <taxon>Eukaryota</taxon>
        <taxon>Sar</taxon>
        <taxon>Alveolata</taxon>
        <taxon>Ciliophora</taxon>
        <taxon>Intramacronucleata</taxon>
        <taxon>Oligohymenophorea</taxon>
        <taxon>Peniculida</taxon>
        <taxon>Parameciidae</taxon>
        <taxon>Paramecium</taxon>
    </lineage>
</organism>
<evidence type="ECO:0000313" key="5">
    <source>
        <dbReference type="Proteomes" id="UP000688137"/>
    </source>
</evidence>
<sequence>MFNNCRDPPSQILLLILTQLPPSFPLTNEYLHKKFNEFGDIKKILIFERGKTNKAFVEFYNLKSAISARKQLNGLNIQGGKMIIHYSRLKNLNLEIVDNSRGTDYTQASSNSQNSDSILHSKTDDNIRVNLTNHISQSSSSRANSSPVRNEEINRLLDYDDDDFDIWKQEIQLNLTDMHPEIQTLLRQKQSKLLRIASIDSKVTAKMIYNVFTKFGNIEEILYQKQLQKAYVKFQTINQAIIAKEYLNNTQFFDSILRIYFEPLQPLQPTSLQDEYMIYYNENCTQKIMPLSSNLIITGVQDPTEISELIKMFAKIKDIKIHVNSLQLSMCSIADTLKIMAVFSDYEFKNQKLNIILK</sequence>
<dbReference type="PROSITE" id="PS50102">
    <property type="entry name" value="RRM"/>
    <property type="match status" value="2"/>
</dbReference>
<evidence type="ECO:0000259" key="3">
    <source>
        <dbReference type="PROSITE" id="PS50102"/>
    </source>
</evidence>
<dbReference type="FunFam" id="3.30.70.330:FF:000977">
    <property type="entry name" value="Uncharacterized protein"/>
    <property type="match status" value="1"/>
</dbReference>
<accession>A0A8S1MXA3</accession>
<dbReference type="AlphaFoldDB" id="A0A8S1MXA3"/>
<feature type="domain" description="RRM" evidence="3">
    <location>
        <begin position="192"/>
        <end position="264"/>
    </location>
</feature>
<keyword evidence="5" id="KW-1185">Reference proteome</keyword>